<name>A0A0F9U0X5_9ZZZZ</name>
<evidence type="ECO:0000313" key="1">
    <source>
        <dbReference type="EMBL" id="KKN47273.1"/>
    </source>
</evidence>
<dbReference type="EMBL" id="LAZR01001286">
    <property type="protein sequence ID" value="KKN47273.1"/>
    <property type="molecule type" value="Genomic_DNA"/>
</dbReference>
<proteinExistence type="predicted"/>
<reference evidence="1" key="1">
    <citation type="journal article" date="2015" name="Nature">
        <title>Complex archaea that bridge the gap between prokaryotes and eukaryotes.</title>
        <authorList>
            <person name="Spang A."/>
            <person name="Saw J.H."/>
            <person name="Jorgensen S.L."/>
            <person name="Zaremba-Niedzwiedzka K."/>
            <person name="Martijn J."/>
            <person name="Lind A.E."/>
            <person name="van Eijk R."/>
            <person name="Schleper C."/>
            <person name="Guy L."/>
            <person name="Ettema T.J."/>
        </authorList>
    </citation>
    <scope>NUCLEOTIDE SEQUENCE</scope>
</reference>
<gene>
    <name evidence="1" type="ORF">LCGC14_0664560</name>
</gene>
<organism evidence="1">
    <name type="scientific">marine sediment metagenome</name>
    <dbReference type="NCBI Taxonomy" id="412755"/>
    <lineage>
        <taxon>unclassified sequences</taxon>
        <taxon>metagenomes</taxon>
        <taxon>ecological metagenomes</taxon>
    </lineage>
</organism>
<comment type="caution">
    <text evidence="1">The sequence shown here is derived from an EMBL/GenBank/DDBJ whole genome shotgun (WGS) entry which is preliminary data.</text>
</comment>
<accession>A0A0F9U0X5</accession>
<protein>
    <submittedName>
        <fullName evidence="1">Uncharacterized protein</fullName>
    </submittedName>
</protein>
<sequence>MIHDFLIIRDGLPLLVKNYSNVHHLFSQGDNLLMISGFFSALNSFSDSFEDLGTISELKLSNNDLKLSFLRDTNIPSLIYLATFDAKSKLSNIQNLLQIIAKNFLKEFNIKQILSWNGKVDNFNSFDSIINQYIGSENKKIIVDTLVNKIELSENKLDETVDVRETNENNAEQEKVEAIPHYYKLIPYLTSSKKINPKLFLTGESSCEIYDQVDGTKSINQISQKLESTQERVYNICKNLIKMGFISFSD</sequence>
<dbReference type="AlphaFoldDB" id="A0A0F9U0X5"/>